<dbReference type="Proteomes" id="UP000294613">
    <property type="component" value="Unassembled WGS sequence"/>
</dbReference>
<sequence>MSSRQQHDSDYLENQTVLLQKEQLNKQNTRSVRLVATGKFLERSFFVLTAAGIFLLLLEGGQVHHDWAKILLFIISIALLLSLIFSAALLYSSDALHHRFWKCPDCGGELPFLTTPRTFLVSQRSVQNPALYDLCVKKLIRCVRLPGSNLLIPSSCPHCGEKFWKYQKNVTDNDTSPS</sequence>
<name>A0A4R3JUU2_9FIRM</name>
<comment type="caution">
    <text evidence="2">The sequence shown here is derived from an EMBL/GenBank/DDBJ whole genome shotgun (WGS) entry which is preliminary data.</text>
</comment>
<organism evidence="2 3">
    <name type="scientific">Faecalimonas umbilicata</name>
    <dbReference type="NCBI Taxonomy" id="1912855"/>
    <lineage>
        <taxon>Bacteria</taxon>
        <taxon>Bacillati</taxon>
        <taxon>Bacillota</taxon>
        <taxon>Clostridia</taxon>
        <taxon>Lachnospirales</taxon>
        <taxon>Lachnospiraceae</taxon>
        <taxon>Faecalimonas</taxon>
    </lineage>
</organism>
<evidence type="ECO:0000313" key="3">
    <source>
        <dbReference type="Proteomes" id="UP000294613"/>
    </source>
</evidence>
<gene>
    <name evidence="2" type="ORF">EDD74_10180</name>
</gene>
<reference evidence="2 3" key="1">
    <citation type="submission" date="2019-03" db="EMBL/GenBank/DDBJ databases">
        <title>Genomic Encyclopedia of Type Strains, Phase IV (KMG-IV): sequencing the most valuable type-strain genomes for metagenomic binning, comparative biology and taxonomic classification.</title>
        <authorList>
            <person name="Goeker M."/>
        </authorList>
    </citation>
    <scope>NUCLEOTIDE SEQUENCE [LARGE SCALE GENOMIC DNA]</scope>
    <source>
        <strain evidence="2 3">DSM 103426</strain>
    </source>
</reference>
<feature type="transmembrane region" description="Helical" evidence="1">
    <location>
        <begin position="40"/>
        <end position="58"/>
    </location>
</feature>
<feature type="transmembrane region" description="Helical" evidence="1">
    <location>
        <begin position="70"/>
        <end position="92"/>
    </location>
</feature>
<keyword evidence="1" id="KW-1133">Transmembrane helix</keyword>
<accession>A0A4R3JUU2</accession>
<dbReference type="RefSeq" id="WP_116441176.1">
    <property type="nucleotide sequence ID" value="NZ_BHEO01000002.1"/>
</dbReference>
<proteinExistence type="predicted"/>
<dbReference type="EMBL" id="SLZV01000001">
    <property type="protein sequence ID" value="TCS70232.1"/>
    <property type="molecule type" value="Genomic_DNA"/>
</dbReference>
<evidence type="ECO:0000313" key="2">
    <source>
        <dbReference type="EMBL" id="TCS70232.1"/>
    </source>
</evidence>
<keyword evidence="1" id="KW-0812">Transmembrane</keyword>
<evidence type="ECO:0000256" key="1">
    <source>
        <dbReference type="SAM" id="Phobius"/>
    </source>
</evidence>
<dbReference type="AlphaFoldDB" id="A0A4R3JUU2"/>
<keyword evidence="1" id="KW-0472">Membrane</keyword>
<protein>
    <submittedName>
        <fullName evidence="2">Uncharacterized protein</fullName>
    </submittedName>
</protein>